<name>A0A3E0H778_9PSEU</name>
<keyword evidence="3" id="KW-1185">Reference proteome</keyword>
<sequence length="240" mass="25860">MSSLRRLDTCHRKGDTMEGSERDLARQWLRDRQAGADDTRAGDRALTDLALIDEIAHHRLGQPAGNENGVTDALAALTLLRHLREELAEWEPRLIAAARAHGASWIQLAPALGVASRQAAERRYLRLRPDDTGATTGEQRVRAARDRRAGDRAAAKWARDHAIGLRQLAAQVSALDGDATLVGDAQHHVDTVTAALGESDSAALLGPLTEAHPHLHASHPALADKIATATDEGNQARQIS</sequence>
<comment type="caution">
    <text evidence="2">The sequence shown here is derived from an EMBL/GenBank/DDBJ whole genome shotgun (WGS) entry which is preliminary data.</text>
</comment>
<feature type="region of interest" description="Disordered" evidence="1">
    <location>
        <begin position="1"/>
        <end position="21"/>
    </location>
</feature>
<reference evidence="2 3" key="1">
    <citation type="submission" date="2018-08" db="EMBL/GenBank/DDBJ databases">
        <title>Genomic Encyclopedia of Archaeal and Bacterial Type Strains, Phase II (KMG-II): from individual species to whole genera.</title>
        <authorList>
            <person name="Goeker M."/>
        </authorList>
    </citation>
    <scope>NUCLEOTIDE SEQUENCE [LARGE SCALE GENOMIC DNA]</scope>
    <source>
        <strain evidence="2 3">DSM 45791</strain>
    </source>
</reference>
<evidence type="ECO:0000313" key="3">
    <source>
        <dbReference type="Proteomes" id="UP000256269"/>
    </source>
</evidence>
<proteinExistence type="predicted"/>
<dbReference type="Proteomes" id="UP000256269">
    <property type="component" value="Unassembled WGS sequence"/>
</dbReference>
<evidence type="ECO:0008006" key="4">
    <source>
        <dbReference type="Google" id="ProtNLM"/>
    </source>
</evidence>
<organism evidence="2 3">
    <name type="scientific">Kutzneria buriramensis</name>
    <dbReference type="NCBI Taxonomy" id="1045776"/>
    <lineage>
        <taxon>Bacteria</taxon>
        <taxon>Bacillati</taxon>
        <taxon>Actinomycetota</taxon>
        <taxon>Actinomycetes</taxon>
        <taxon>Pseudonocardiales</taxon>
        <taxon>Pseudonocardiaceae</taxon>
        <taxon>Kutzneria</taxon>
    </lineage>
</organism>
<dbReference type="EMBL" id="QUNO01000013">
    <property type="protein sequence ID" value="REH39311.1"/>
    <property type="molecule type" value="Genomic_DNA"/>
</dbReference>
<protein>
    <recommendedName>
        <fullName evidence="4">HSP18 transcriptional regulator</fullName>
    </recommendedName>
</protein>
<evidence type="ECO:0000313" key="2">
    <source>
        <dbReference type="EMBL" id="REH39311.1"/>
    </source>
</evidence>
<dbReference type="AlphaFoldDB" id="A0A3E0H778"/>
<gene>
    <name evidence="2" type="ORF">BCF44_113166</name>
</gene>
<accession>A0A3E0H778</accession>
<evidence type="ECO:0000256" key="1">
    <source>
        <dbReference type="SAM" id="MobiDB-lite"/>
    </source>
</evidence>